<protein>
    <recommendedName>
        <fullName evidence="5">FYVE-type domain-containing protein</fullName>
    </recommendedName>
</protein>
<dbReference type="GO" id="GO:0008270">
    <property type="term" value="F:zinc ion binding"/>
    <property type="evidence" value="ECO:0007669"/>
    <property type="project" value="UniProtKB-KW"/>
</dbReference>
<dbReference type="InterPro" id="IPR052113">
    <property type="entry name" value="FYVE-type_Zinc_Finger"/>
</dbReference>
<evidence type="ECO:0000256" key="1">
    <source>
        <dbReference type="ARBA" id="ARBA00022723"/>
    </source>
</evidence>
<keyword evidence="1" id="KW-0479">Metal-binding</keyword>
<keyword evidence="3" id="KW-0862">Zinc</keyword>
<reference evidence="6" key="1">
    <citation type="submission" date="2010-02" db="EMBL/GenBank/DDBJ databases">
        <title>Sequencing and annotation of the Blastocystis hominis genome.</title>
        <authorList>
            <person name="Wincker P."/>
        </authorList>
    </citation>
    <scope>NUCLEOTIDE SEQUENCE</scope>
    <source>
        <strain evidence="6">Singapore isolate B</strain>
    </source>
</reference>
<dbReference type="Gene3D" id="3.30.40.10">
    <property type="entry name" value="Zinc/RING finger domain, C3HC4 (zinc finger)"/>
    <property type="match status" value="1"/>
</dbReference>
<dbReference type="AlphaFoldDB" id="D8LWN7"/>
<dbReference type="PANTHER" id="PTHR39490:SF8">
    <property type="entry name" value="ZINC FINGER FYVE DOMAIN-CONTAINING PROTEIN 21"/>
    <property type="match status" value="1"/>
</dbReference>
<dbReference type="InParanoid" id="D8LWN7"/>
<sequence length="139" mass="16398">MCSQPILESTSHLCAVCERWYCKYHCRRLLYLDGNSPSYVCQFCFPLFFNPFESEEPSNRGNEVGWDVAPWIPDYIVEECTDVECDVQFLSLMHPFRKRKHHCRLCGNVFCDKHCSKRVFLPEKNIPDMVRVCNLCFSL</sequence>
<dbReference type="Proteomes" id="UP000008312">
    <property type="component" value="Unassembled WGS sequence"/>
</dbReference>
<dbReference type="InterPro" id="IPR013083">
    <property type="entry name" value="Znf_RING/FYVE/PHD"/>
</dbReference>
<feature type="domain" description="FYVE-type" evidence="5">
    <location>
        <begin position="85"/>
        <end position="139"/>
    </location>
</feature>
<evidence type="ECO:0000256" key="3">
    <source>
        <dbReference type="ARBA" id="ARBA00022833"/>
    </source>
</evidence>
<dbReference type="PROSITE" id="PS50178">
    <property type="entry name" value="ZF_FYVE"/>
    <property type="match status" value="1"/>
</dbReference>
<evidence type="ECO:0000313" key="6">
    <source>
        <dbReference type="EMBL" id="CBK20226.2"/>
    </source>
</evidence>
<evidence type="ECO:0000313" key="7">
    <source>
        <dbReference type="Proteomes" id="UP000008312"/>
    </source>
</evidence>
<accession>D8LWN7</accession>
<dbReference type="RefSeq" id="XP_012894274.1">
    <property type="nucleotide sequence ID" value="XM_013038820.1"/>
</dbReference>
<name>D8LWN7_BLAHO</name>
<dbReference type="SMART" id="SM00064">
    <property type="entry name" value="FYVE"/>
    <property type="match status" value="1"/>
</dbReference>
<dbReference type="InterPro" id="IPR017455">
    <property type="entry name" value="Znf_FYVE-rel"/>
</dbReference>
<gene>
    <name evidence="6" type="ORF">GSBLH_T00006088001</name>
</gene>
<evidence type="ECO:0000256" key="2">
    <source>
        <dbReference type="ARBA" id="ARBA00022771"/>
    </source>
</evidence>
<dbReference type="OrthoDB" id="660555at2759"/>
<dbReference type="GeneID" id="24922213"/>
<keyword evidence="7" id="KW-1185">Reference proteome</keyword>
<evidence type="ECO:0000259" key="5">
    <source>
        <dbReference type="PROSITE" id="PS50178"/>
    </source>
</evidence>
<keyword evidence="2 4" id="KW-0863">Zinc-finger</keyword>
<dbReference type="EMBL" id="FN668638">
    <property type="protein sequence ID" value="CBK20226.2"/>
    <property type="molecule type" value="Genomic_DNA"/>
</dbReference>
<dbReference type="InterPro" id="IPR011011">
    <property type="entry name" value="Znf_FYVE_PHD"/>
</dbReference>
<organism evidence="6">
    <name type="scientific">Blastocystis hominis</name>
    <dbReference type="NCBI Taxonomy" id="12968"/>
    <lineage>
        <taxon>Eukaryota</taxon>
        <taxon>Sar</taxon>
        <taxon>Stramenopiles</taxon>
        <taxon>Bigyra</taxon>
        <taxon>Opalozoa</taxon>
        <taxon>Opalinata</taxon>
        <taxon>Blastocystidae</taxon>
        <taxon>Blastocystis</taxon>
    </lineage>
</organism>
<proteinExistence type="predicted"/>
<dbReference type="InterPro" id="IPR000306">
    <property type="entry name" value="Znf_FYVE"/>
</dbReference>
<dbReference type="PANTHER" id="PTHR39490">
    <property type="entry name" value="ARRESTIN DOMAIN-CONTAINING PROTEIN D"/>
    <property type="match status" value="1"/>
</dbReference>
<evidence type="ECO:0000256" key="4">
    <source>
        <dbReference type="PROSITE-ProRule" id="PRU00091"/>
    </source>
</evidence>
<dbReference type="SUPFAM" id="SSF57903">
    <property type="entry name" value="FYVE/PHD zinc finger"/>
    <property type="match status" value="1"/>
</dbReference>
<dbReference type="Pfam" id="PF01363">
    <property type="entry name" value="FYVE"/>
    <property type="match status" value="1"/>
</dbReference>